<dbReference type="Proteomes" id="UP000095780">
    <property type="component" value="Unassembled WGS sequence"/>
</dbReference>
<evidence type="ECO:0000313" key="10">
    <source>
        <dbReference type="Proteomes" id="UP000285201"/>
    </source>
</evidence>
<dbReference type="RefSeq" id="WP_022097195.1">
    <property type="nucleotide sequence ID" value="NZ_CABIXW010000001.1"/>
</dbReference>
<dbReference type="EMBL" id="QSIS01000005">
    <property type="protein sequence ID" value="RHD09608.1"/>
    <property type="molecule type" value="Genomic_DNA"/>
</dbReference>
<evidence type="ECO:0000313" key="11">
    <source>
        <dbReference type="Proteomes" id="UP000285844"/>
    </source>
</evidence>
<gene>
    <name evidence="6" type="ORF">DW007_03685</name>
    <name evidence="5" type="ORF">DW811_05760</name>
    <name evidence="4" type="ORF">DW858_12690</name>
    <name evidence="1" type="ORF">ERS852490_01157</name>
    <name evidence="2" type="ORF">ERS852492_00389</name>
    <name evidence="3" type="ORF">GKE48_10180</name>
</gene>
<dbReference type="AlphaFoldDB" id="A0A174YND4"/>
<evidence type="ECO:0000313" key="5">
    <source>
        <dbReference type="EMBL" id="RHD09608.1"/>
    </source>
</evidence>
<evidence type="ECO:0000313" key="6">
    <source>
        <dbReference type="EMBL" id="RHL71256.1"/>
    </source>
</evidence>
<dbReference type="Proteomes" id="UP000285201">
    <property type="component" value="Unassembled WGS sequence"/>
</dbReference>
<protein>
    <submittedName>
        <fullName evidence="3">Glyoxalase</fullName>
    </submittedName>
</protein>
<reference evidence="9 10" key="2">
    <citation type="submission" date="2018-08" db="EMBL/GenBank/DDBJ databases">
        <title>A genome reference for cultivated species of the human gut microbiota.</title>
        <authorList>
            <person name="Zou Y."/>
            <person name="Xue W."/>
            <person name="Luo G."/>
        </authorList>
    </citation>
    <scope>NUCLEOTIDE SEQUENCE [LARGE SCALE GENOMIC DNA]</scope>
    <source>
        <strain evidence="6 10">AF36-7BH</strain>
        <strain evidence="5 9">AM32-2AC</strain>
        <strain evidence="4 11">AM37-3BH</strain>
    </source>
</reference>
<reference evidence="3 12" key="3">
    <citation type="journal article" date="2019" name="Nat. Med.">
        <title>A library of human gut bacterial isolates paired with longitudinal multiomics data enables mechanistic microbiome research.</title>
        <authorList>
            <person name="Poyet M."/>
            <person name="Groussin M."/>
            <person name="Gibbons S.M."/>
            <person name="Avila-Pacheco J."/>
            <person name="Jiang X."/>
            <person name="Kearney S.M."/>
            <person name="Perrotta A.R."/>
            <person name="Berdy B."/>
            <person name="Zhao S."/>
            <person name="Lieberman T.D."/>
            <person name="Swanson P.K."/>
            <person name="Smith M."/>
            <person name="Roesemann S."/>
            <person name="Alexander J.E."/>
            <person name="Rich S.A."/>
            <person name="Livny J."/>
            <person name="Vlamakis H."/>
            <person name="Clish C."/>
            <person name="Bullock K."/>
            <person name="Deik A."/>
            <person name="Scott J."/>
            <person name="Pierce K.A."/>
            <person name="Xavier R.J."/>
            <person name="Alm E.J."/>
        </authorList>
    </citation>
    <scope>NUCLEOTIDE SEQUENCE [LARGE SCALE GENOMIC DNA]</scope>
    <source>
        <strain evidence="3 12">BIOML-A1</strain>
    </source>
</reference>
<evidence type="ECO:0000313" key="9">
    <source>
        <dbReference type="Proteomes" id="UP000284794"/>
    </source>
</evidence>
<evidence type="ECO:0000313" key="3">
    <source>
        <dbReference type="EMBL" id="MSC57804.1"/>
    </source>
</evidence>
<evidence type="ECO:0000313" key="1">
    <source>
        <dbReference type="EMBL" id="CUQ76615.1"/>
    </source>
</evidence>
<reference evidence="7 8" key="1">
    <citation type="submission" date="2015-09" db="EMBL/GenBank/DDBJ databases">
        <authorList>
            <consortium name="Pathogen Informatics"/>
        </authorList>
    </citation>
    <scope>NUCLEOTIDE SEQUENCE [LARGE SCALE GENOMIC DNA]</scope>
    <source>
        <strain evidence="1 7">2789STDY5834875</strain>
        <strain evidence="2 8">2789STDY5834878</strain>
    </source>
</reference>
<evidence type="ECO:0000313" key="2">
    <source>
        <dbReference type="EMBL" id="CUQ80213.1"/>
    </source>
</evidence>
<organism evidence="1 7">
    <name type="scientific">Lachnospira eligens</name>
    <dbReference type="NCBI Taxonomy" id="39485"/>
    <lineage>
        <taxon>Bacteria</taxon>
        <taxon>Bacillati</taxon>
        <taxon>Bacillota</taxon>
        <taxon>Clostridia</taxon>
        <taxon>Lachnospirales</taxon>
        <taxon>Lachnospiraceae</taxon>
        <taxon>Lachnospira</taxon>
    </lineage>
</organism>
<dbReference type="Proteomes" id="UP000284794">
    <property type="component" value="Unassembled WGS sequence"/>
</dbReference>
<name>A0A174YND4_9FIRM</name>
<evidence type="ECO:0000313" key="7">
    <source>
        <dbReference type="Proteomes" id="UP000095621"/>
    </source>
</evidence>
<accession>A0A174YND4</accession>
<dbReference type="EMBL" id="CZBU01000002">
    <property type="protein sequence ID" value="CUQ76615.1"/>
    <property type="molecule type" value="Genomic_DNA"/>
</dbReference>
<dbReference type="EMBL" id="CZBV01000001">
    <property type="protein sequence ID" value="CUQ80213.1"/>
    <property type="molecule type" value="Genomic_DNA"/>
</dbReference>
<evidence type="ECO:0000313" key="8">
    <source>
        <dbReference type="Proteomes" id="UP000095780"/>
    </source>
</evidence>
<dbReference type="OrthoDB" id="1766650at2"/>
<dbReference type="Proteomes" id="UP000481964">
    <property type="component" value="Unassembled WGS sequence"/>
</dbReference>
<evidence type="ECO:0000313" key="12">
    <source>
        <dbReference type="Proteomes" id="UP000481964"/>
    </source>
</evidence>
<sequence length="87" mass="10222">MDKHIDECAKVFLRDQKQLFDEPVAYDLEEAKEFLEDCMAVYCKDIKELREVMDDEGMDVSDLSNDELLEQLEVFRLDNGGYFFVEG</sequence>
<dbReference type="EMBL" id="WKRD01000007">
    <property type="protein sequence ID" value="MSC57804.1"/>
    <property type="molecule type" value="Genomic_DNA"/>
</dbReference>
<evidence type="ECO:0000313" key="4">
    <source>
        <dbReference type="EMBL" id="RHC11623.1"/>
    </source>
</evidence>
<dbReference type="Proteomes" id="UP000285844">
    <property type="component" value="Unassembled WGS sequence"/>
</dbReference>
<dbReference type="EMBL" id="QROY01000002">
    <property type="protein sequence ID" value="RHL71256.1"/>
    <property type="molecule type" value="Genomic_DNA"/>
</dbReference>
<dbReference type="Proteomes" id="UP000095621">
    <property type="component" value="Unassembled WGS sequence"/>
</dbReference>
<proteinExistence type="predicted"/>
<dbReference type="EMBL" id="QSHM01000019">
    <property type="protein sequence ID" value="RHC11623.1"/>
    <property type="molecule type" value="Genomic_DNA"/>
</dbReference>